<comment type="catalytic activity">
    <reaction evidence="1">
        <text>ATP + protein L-histidine = ADP + protein N-phospho-L-histidine.</text>
        <dbReference type="EC" id="2.7.13.3"/>
    </reaction>
</comment>
<organism evidence="14 15">
    <name type="scientific">Allobacillus salarius</name>
    <dbReference type="NCBI Taxonomy" id="1955272"/>
    <lineage>
        <taxon>Bacteria</taxon>
        <taxon>Bacillati</taxon>
        <taxon>Bacillota</taxon>
        <taxon>Bacilli</taxon>
        <taxon>Bacillales</taxon>
        <taxon>Bacillaceae</taxon>
        <taxon>Allobacillus</taxon>
    </lineage>
</organism>
<dbReference type="SUPFAM" id="SSF47384">
    <property type="entry name" value="Homodimeric domain of signal transducing histidine kinase"/>
    <property type="match status" value="1"/>
</dbReference>
<keyword evidence="7" id="KW-0418">Kinase</keyword>
<dbReference type="GO" id="GO:0000155">
    <property type="term" value="F:phosphorelay sensor kinase activity"/>
    <property type="evidence" value="ECO:0007669"/>
    <property type="project" value="InterPro"/>
</dbReference>
<dbReference type="GO" id="GO:0005886">
    <property type="term" value="C:plasma membrane"/>
    <property type="evidence" value="ECO:0007669"/>
    <property type="project" value="UniProtKB-SubCell"/>
</dbReference>
<dbReference type="Pfam" id="PF00072">
    <property type="entry name" value="Response_reg"/>
    <property type="match status" value="1"/>
</dbReference>
<evidence type="ECO:0000313" key="14">
    <source>
        <dbReference type="EMBL" id="TSJ63572.1"/>
    </source>
</evidence>
<keyword evidence="9" id="KW-0902">Two-component regulatory system</keyword>
<dbReference type="GO" id="GO:0005524">
    <property type="term" value="F:ATP binding"/>
    <property type="evidence" value="ECO:0007669"/>
    <property type="project" value="UniProtKB-KW"/>
</dbReference>
<evidence type="ECO:0000256" key="1">
    <source>
        <dbReference type="ARBA" id="ARBA00000085"/>
    </source>
</evidence>
<feature type="transmembrane region" description="Helical" evidence="11">
    <location>
        <begin position="308"/>
        <end position="329"/>
    </location>
</feature>
<evidence type="ECO:0000256" key="5">
    <source>
        <dbReference type="ARBA" id="ARBA00022679"/>
    </source>
</evidence>
<evidence type="ECO:0000256" key="8">
    <source>
        <dbReference type="ARBA" id="ARBA00022840"/>
    </source>
</evidence>
<keyword evidence="4 10" id="KW-0597">Phosphoprotein</keyword>
<dbReference type="AlphaFoldDB" id="A0A556PGQ4"/>
<evidence type="ECO:0000259" key="12">
    <source>
        <dbReference type="PROSITE" id="PS50109"/>
    </source>
</evidence>
<evidence type="ECO:0000259" key="13">
    <source>
        <dbReference type="PROSITE" id="PS50110"/>
    </source>
</evidence>
<feature type="transmembrane region" description="Helical" evidence="11">
    <location>
        <begin position="335"/>
        <end position="352"/>
    </location>
</feature>
<feature type="modified residue" description="4-aspartylphosphate" evidence="10">
    <location>
        <position position="746"/>
    </location>
</feature>
<evidence type="ECO:0000256" key="9">
    <source>
        <dbReference type="ARBA" id="ARBA00023012"/>
    </source>
</evidence>
<keyword evidence="11" id="KW-1133">Transmembrane helix</keyword>
<keyword evidence="11" id="KW-0812">Transmembrane</keyword>
<dbReference type="Pfam" id="PF02518">
    <property type="entry name" value="HATPase_c"/>
    <property type="match status" value="2"/>
</dbReference>
<evidence type="ECO:0000256" key="6">
    <source>
        <dbReference type="ARBA" id="ARBA00022741"/>
    </source>
</evidence>
<dbReference type="InterPro" id="IPR003594">
    <property type="entry name" value="HATPase_dom"/>
</dbReference>
<dbReference type="InterPro" id="IPR036890">
    <property type="entry name" value="HATPase_C_sf"/>
</dbReference>
<dbReference type="SMART" id="SM00387">
    <property type="entry name" value="HATPase_c"/>
    <property type="match status" value="2"/>
</dbReference>
<dbReference type="Gene3D" id="3.30.565.10">
    <property type="entry name" value="Histidine kinase-like ATPase, C-terminal domain"/>
    <property type="match status" value="2"/>
</dbReference>
<dbReference type="PANTHER" id="PTHR43547">
    <property type="entry name" value="TWO-COMPONENT HISTIDINE KINASE"/>
    <property type="match status" value="1"/>
</dbReference>
<keyword evidence="5" id="KW-0808">Transferase</keyword>
<evidence type="ECO:0000256" key="3">
    <source>
        <dbReference type="ARBA" id="ARBA00012438"/>
    </source>
</evidence>
<dbReference type="Pfam" id="PF00512">
    <property type="entry name" value="HisKA"/>
    <property type="match status" value="1"/>
</dbReference>
<comment type="subcellular location">
    <subcellularLocation>
        <location evidence="2">Cell membrane</location>
        <topology evidence="2">Multi-pass membrane protein</topology>
    </subcellularLocation>
</comment>
<evidence type="ECO:0000256" key="11">
    <source>
        <dbReference type="SAM" id="Phobius"/>
    </source>
</evidence>
<dbReference type="InterPro" id="IPR010559">
    <property type="entry name" value="Sig_transdc_His_kin_internal"/>
</dbReference>
<accession>A0A556PGQ4</accession>
<proteinExistence type="predicted"/>
<feature type="domain" description="Response regulatory" evidence="13">
    <location>
        <begin position="697"/>
        <end position="813"/>
    </location>
</feature>
<dbReference type="InterPro" id="IPR001789">
    <property type="entry name" value="Sig_transdc_resp-reg_receiver"/>
</dbReference>
<dbReference type="EC" id="2.7.13.3" evidence="3"/>
<dbReference type="CDD" id="cd00082">
    <property type="entry name" value="HisKA"/>
    <property type="match status" value="1"/>
</dbReference>
<feature type="transmembrane region" description="Helical" evidence="11">
    <location>
        <begin position="213"/>
        <end position="236"/>
    </location>
</feature>
<dbReference type="PANTHER" id="PTHR43547:SF2">
    <property type="entry name" value="HYBRID SIGNAL TRANSDUCTION HISTIDINE KINASE C"/>
    <property type="match status" value="1"/>
</dbReference>
<feature type="transmembrane region" description="Helical" evidence="11">
    <location>
        <begin position="364"/>
        <end position="381"/>
    </location>
</feature>
<dbReference type="SUPFAM" id="SSF52172">
    <property type="entry name" value="CheY-like"/>
    <property type="match status" value="1"/>
</dbReference>
<protein>
    <recommendedName>
        <fullName evidence="3">histidine kinase</fullName>
        <ecNumber evidence="3">2.7.13.3</ecNumber>
    </recommendedName>
</protein>
<dbReference type="Gene3D" id="3.40.50.2300">
    <property type="match status" value="1"/>
</dbReference>
<dbReference type="PROSITE" id="PS50109">
    <property type="entry name" value="HIS_KIN"/>
    <property type="match status" value="1"/>
</dbReference>
<dbReference type="PRINTS" id="PR00344">
    <property type="entry name" value="BCTRLSENSOR"/>
</dbReference>
<dbReference type="SMART" id="SM00448">
    <property type="entry name" value="REC"/>
    <property type="match status" value="1"/>
</dbReference>
<feature type="domain" description="Histidine kinase" evidence="12">
    <location>
        <begin position="438"/>
        <end position="657"/>
    </location>
</feature>
<comment type="caution">
    <text evidence="14">The sequence shown here is derived from an EMBL/GenBank/DDBJ whole genome shotgun (WGS) entry which is preliminary data.</text>
</comment>
<sequence length="1040" mass="119045">MLNFFKKMNRIKLILIAVLFLVLLSTLRIGWLALFYDDVDQPQIQKGELDLTEWDSSTEVINLDGEWKFFPNHLTTTDQVSKHFDFVQVPGEWGDHSVDENGSLPNYGTYYLKLVMDSADDKVYSISVPSVRNASKLYVNGKLLGQSGEVGDHENDYDAKNVPYTASFTTDENGVAEIMLQVANYLEPENGAISRSIRFGESSNVLSDNQISYSMQLIVFVAFIIFTIFSIGVYFINDRKGTYLLLSFLVFCVIVNYSLGSNEKLLTYWLQLDYKWNLRITNLATIGMIYSLWTFIKDSFTFPKIIHRIIITISIISIITVLFSPLVYLLDTMDYLSGILIISLVLIIGSLFKKSNIQREETIWILFALLALLNSYIWWGIWNDLEIYVFFYPIDLLLVIGFLVVMWFIMYFNMHNRTKDQALRLTRVGQEKDAFLARTSHELRNPLHSILNITEITLNRNKGIIDQKSIKDLENVIVVGNRLTYLLDDLFEMANLKITKPTIRKKAFYLQSIATGILDMFDSTIDKKNVTLKNEINDDLPPVFADENRVIQVIYNLIHNAVKFTDEGEITLSAQTNRSKQVIVTVKDTGIGMNSRAFDKMFQPYEQGENNINTTEGGLGLGLAVSKELIELHDEKIYGNSEEGIGSEVSFTLTIKHGENENFNRDQTSLTNLDKFYINKEHSISNNEESSTEKVANVLIIDDDPINLTVLQSLLSGENYKMVCVQHGRELLRKINAEQWDLIIMDVMMPNLSGYNLTTKVREQFSKTELPILLLTARNNPKDIVTGFQAGANDYLTKPVNGNELKERVRNLINIKKSTEIQLNLESKWLQAQIKPHFIFNTLNTINALSEIDTDEMRRLIDAFSDFLRSKFNFTAYDDLISVKDELSIVHSYTYIEKVRFGERLTVQWEIGNIEGFNIPPLTIQTIVENAVHHGVMQRIEGGVITIRVFQRGKHLRIVIKDNGVGMNKETVRSITETTETGGVGLANTNKRLKIKFQTNLQIKSIPMQGTVVAFNIYQDDLLEQSRMNERKEINEVYTR</sequence>
<evidence type="ECO:0000313" key="15">
    <source>
        <dbReference type="Proteomes" id="UP000316425"/>
    </source>
</evidence>
<keyword evidence="11" id="KW-0472">Membrane</keyword>
<reference evidence="14 15" key="1">
    <citation type="submission" date="2019-07" db="EMBL/GenBank/DDBJ databases">
        <title>Allobacillus sp. nov. SKP isolated from shrimp paste of Euphausiacea.</title>
        <authorList>
            <person name="Kanchanasin P."/>
            <person name="Tanasupawat S."/>
            <person name="Shi W."/>
            <person name="Wu L."/>
            <person name="Ma J."/>
        </authorList>
    </citation>
    <scope>NUCLEOTIDE SEQUENCE [LARGE SCALE GENOMIC DNA]</scope>
    <source>
        <strain evidence="14 15">SKP4-8</strain>
    </source>
</reference>
<dbReference type="InterPro" id="IPR008979">
    <property type="entry name" value="Galactose-bd-like_sf"/>
</dbReference>
<dbReference type="InterPro" id="IPR011006">
    <property type="entry name" value="CheY-like_superfamily"/>
</dbReference>
<dbReference type="SMART" id="SM00388">
    <property type="entry name" value="HisKA"/>
    <property type="match status" value="1"/>
</dbReference>
<dbReference type="Gene3D" id="1.10.287.130">
    <property type="match status" value="1"/>
</dbReference>
<dbReference type="Pfam" id="PF06580">
    <property type="entry name" value="His_kinase"/>
    <property type="match status" value="1"/>
</dbReference>
<feature type="transmembrane region" description="Helical" evidence="11">
    <location>
        <begin position="387"/>
        <end position="409"/>
    </location>
</feature>
<evidence type="ECO:0000256" key="4">
    <source>
        <dbReference type="ARBA" id="ARBA00022553"/>
    </source>
</evidence>
<dbReference type="InterPro" id="IPR036097">
    <property type="entry name" value="HisK_dim/P_sf"/>
</dbReference>
<dbReference type="PROSITE" id="PS50110">
    <property type="entry name" value="RESPONSE_REGULATORY"/>
    <property type="match status" value="1"/>
</dbReference>
<evidence type="ECO:0000256" key="7">
    <source>
        <dbReference type="ARBA" id="ARBA00022777"/>
    </source>
</evidence>
<name>A0A556PGQ4_9BACI</name>
<evidence type="ECO:0000256" key="2">
    <source>
        <dbReference type="ARBA" id="ARBA00004651"/>
    </source>
</evidence>
<dbReference type="SUPFAM" id="SSF49785">
    <property type="entry name" value="Galactose-binding domain-like"/>
    <property type="match status" value="1"/>
</dbReference>
<dbReference type="Proteomes" id="UP000316425">
    <property type="component" value="Unassembled WGS sequence"/>
</dbReference>
<dbReference type="EMBL" id="VMHE01000015">
    <property type="protein sequence ID" value="TSJ63572.1"/>
    <property type="molecule type" value="Genomic_DNA"/>
</dbReference>
<gene>
    <name evidence="14" type="ORF">FPQ13_08910</name>
</gene>
<dbReference type="SUPFAM" id="SSF55874">
    <property type="entry name" value="ATPase domain of HSP90 chaperone/DNA topoisomerase II/histidine kinase"/>
    <property type="match status" value="2"/>
</dbReference>
<keyword evidence="15" id="KW-1185">Reference proteome</keyword>
<dbReference type="OrthoDB" id="9809348at2"/>
<dbReference type="CDD" id="cd17574">
    <property type="entry name" value="REC_OmpR"/>
    <property type="match status" value="1"/>
</dbReference>
<feature type="transmembrane region" description="Helical" evidence="11">
    <location>
        <begin position="243"/>
        <end position="260"/>
    </location>
</feature>
<dbReference type="FunFam" id="3.30.565.10:FF:000006">
    <property type="entry name" value="Sensor histidine kinase WalK"/>
    <property type="match status" value="1"/>
</dbReference>
<dbReference type="InterPro" id="IPR003661">
    <property type="entry name" value="HisK_dim/P_dom"/>
</dbReference>
<dbReference type="Gene3D" id="2.60.120.260">
    <property type="entry name" value="Galactose-binding domain-like"/>
    <property type="match status" value="1"/>
</dbReference>
<dbReference type="InterPro" id="IPR005467">
    <property type="entry name" value="His_kinase_dom"/>
</dbReference>
<keyword evidence="6" id="KW-0547">Nucleotide-binding</keyword>
<evidence type="ECO:0000256" key="10">
    <source>
        <dbReference type="PROSITE-ProRule" id="PRU00169"/>
    </source>
</evidence>
<dbReference type="InterPro" id="IPR004358">
    <property type="entry name" value="Sig_transdc_His_kin-like_C"/>
</dbReference>
<keyword evidence="8" id="KW-0067">ATP-binding</keyword>